<gene>
    <name evidence="1" type="ORF">FHS68_005372</name>
</gene>
<sequence>MADSKKPIGKYSTLKRLGETFLAMKGDDLPLVPYFKYDIVDQLNEFHLIFPSEPSTTLYENTIFWKLVKFATFSQSLRCFRYHYGAYPDKIEFLDFFSNEIPIRLTQSYSAQEKTILEGLLAEVNRQLEENTVTPKCEEEVDIYTLIPKPKLIALMKTIFYGTKEDSPFDANQEDIVALLRNFTPFKKGKRSTLVRKVTENVPEDYLPETLITELKKFLGNKS</sequence>
<accession>A0ABX0UTS5</accession>
<dbReference type="RefSeq" id="WP_167277251.1">
    <property type="nucleotide sequence ID" value="NZ_JAASQJ010000010.1"/>
</dbReference>
<evidence type="ECO:0000313" key="2">
    <source>
        <dbReference type="Proteomes" id="UP001179181"/>
    </source>
</evidence>
<proteinExistence type="predicted"/>
<evidence type="ECO:0000313" key="1">
    <source>
        <dbReference type="EMBL" id="NIJ56172.1"/>
    </source>
</evidence>
<dbReference type="Proteomes" id="UP001179181">
    <property type="component" value="Unassembled WGS sequence"/>
</dbReference>
<name>A0ABX0UTS5_9BACT</name>
<keyword evidence="2" id="KW-1185">Reference proteome</keyword>
<protein>
    <submittedName>
        <fullName evidence="1">Uncharacterized protein</fullName>
    </submittedName>
</protein>
<organism evidence="1 2">
    <name type="scientific">Dyadobacter arcticus</name>
    <dbReference type="NCBI Taxonomy" id="1078754"/>
    <lineage>
        <taxon>Bacteria</taxon>
        <taxon>Pseudomonadati</taxon>
        <taxon>Bacteroidota</taxon>
        <taxon>Cytophagia</taxon>
        <taxon>Cytophagales</taxon>
        <taxon>Spirosomataceae</taxon>
        <taxon>Dyadobacter</taxon>
    </lineage>
</organism>
<reference evidence="1 2" key="1">
    <citation type="submission" date="2020-03" db="EMBL/GenBank/DDBJ databases">
        <title>Genomic Encyclopedia of Type Strains, Phase IV (KMG-IV): sequencing the most valuable type-strain genomes for metagenomic binning, comparative biology and taxonomic classification.</title>
        <authorList>
            <person name="Goeker M."/>
        </authorList>
    </citation>
    <scope>NUCLEOTIDE SEQUENCE [LARGE SCALE GENOMIC DNA]</scope>
    <source>
        <strain evidence="1 2">DSM 102865</strain>
    </source>
</reference>
<dbReference type="EMBL" id="JAASQJ010000010">
    <property type="protein sequence ID" value="NIJ56172.1"/>
    <property type="molecule type" value="Genomic_DNA"/>
</dbReference>
<comment type="caution">
    <text evidence="1">The sequence shown here is derived from an EMBL/GenBank/DDBJ whole genome shotgun (WGS) entry which is preliminary data.</text>
</comment>